<dbReference type="InterPro" id="IPR050553">
    <property type="entry name" value="Thioredoxin_ResA/DsbE_sf"/>
</dbReference>
<accession>A0ABY4A7A0</accession>
<evidence type="ECO:0000313" key="2">
    <source>
        <dbReference type="EMBL" id="UOD28523.1"/>
    </source>
</evidence>
<sequence>MKAAAAPEFEVSAWVGAAGPVSLAALRGKVVAVYAFQMLCPGCVSHGIPQAKQIRKTFARDEVEVLGLHTVFEHHAAMGRPALEAFIHEYRIDFPVGIDQPSEHGPVPLTMARYQLRGTPTLLLFDRHGVLRHALFGMVDDMRAGALIAALVAESVADTGPQPHCDDGACRL</sequence>
<feature type="domain" description="Thioredoxin" evidence="1">
    <location>
        <begin position="1"/>
        <end position="153"/>
    </location>
</feature>
<dbReference type="InterPro" id="IPR013766">
    <property type="entry name" value="Thioredoxin_domain"/>
</dbReference>
<organism evidence="2 3">
    <name type="scientific">Massilia violaceinigra</name>
    <dbReference type="NCBI Taxonomy" id="2045208"/>
    <lineage>
        <taxon>Bacteria</taxon>
        <taxon>Pseudomonadati</taxon>
        <taxon>Pseudomonadota</taxon>
        <taxon>Betaproteobacteria</taxon>
        <taxon>Burkholderiales</taxon>
        <taxon>Oxalobacteraceae</taxon>
        <taxon>Telluria group</taxon>
        <taxon>Massilia</taxon>
    </lineage>
</organism>
<dbReference type="PROSITE" id="PS51352">
    <property type="entry name" value="THIOREDOXIN_2"/>
    <property type="match status" value="1"/>
</dbReference>
<dbReference type="RefSeq" id="WP_243489675.1">
    <property type="nucleotide sequence ID" value="NZ_CP063361.1"/>
</dbReference>
<reference evidence="2 3" key="1">
    <citation type="submission" date="2020-10" db="EMBL/GenBank/DDBJ databases">
        <title>Genome analysis of Massilia species.</title>
        <authorList>
            <person name="Jung D.-H."/>
        </authorList>
    </citation>
    <scope>NUCLEOTIDE SEQUENCE [LARGE SCALE GENOMIC DNA]</scope>
    <source>
        <strain evidence="3">sipir</strain>
    </source>
</reference>
<keyword evidence="3" id="KW-1185">Reference proteome</keyword>
<dbReference type="PANTHER" id="PTHR42852:SF13">
    <property type="entry name" value="PROTEIN DIPZ"/>
    <property type="match status" value="1"/>
</dbReference>
<dbReference type="CDD" id="cd02966">
    <property type="entry name" value="TlpA_like_family"/>
    <property type="match status" value="1"/>
</dbReference>
<name>A0ABY4A7A0_9BURK</name>
<dbReference type="EMBL" id="CP063361">
    <property type="protein sequence ID" value="UOD28523.1"/>
    <property type="molecule type" value="Genomic_DNA"/>
</dbReference>
<dbReference type="InterPro" id="IPR036249">
    <property type="entry name" value="Thioredoxin-like_sf"/>
</dbReference>
<proteinExistence type="predicted"/>
<dbReference type="InterPro" id="IPR000866">
    <property type="entry name" value="AhpC/TSA"/>
</dbReference>
<evidence type="ECO:0000313" key="3">
    <source>
        <dbReference type="Proteomes" id="UP000831532"/>
    </source>
</evidence>
<protein>
    <submittedName>
        <fullName evidence="2">TlpA family protein disulfide reductase</fullName>
    </submittedName>
</protein>
<dbReference type="PANTHER" id="PTHR42852">
    <property type="entry name" value="THIOL:DISULFIDE INTERCHANGE PROTEIN DSBE"/>
    <property type="match status" value="1"/>
</dbReference>
<dbReference type="Pfam" id="PF00578">
    <property type="entry name" value="AhpC-TSA"/>
    <property type="match status" value="1"/>
</dbReference>
<dbReference type="Proteomes" id="UP000831532">
    <property type="component" value="Chromosome"/>
</dbReference>
<dbReference type="SUPFAM" id="SSF52833">
    <property type="entry name" value="Thioredoxin-like"/>
    <property type="match status" value="1"/>
</dbReference>
<dbReference type="Gene3D" id="3.40.30.10">
    <property type="entry name" value="Glutaredoxin"/>
    <property type="match status" value="1"/>
</dbReference>
<gene>
    <name evidence="2" type="ORF">INH39_24170</name>
</gene>
<evidence type="ECO:0000259" key="1">
    <source>
        <dbReference type="PROSITE" id="PS51352"/>
    </source>
</evidence>